<protein>
    <submittedName>
        <fullName evidence="2">Non-ribosomal peptide synthetase</fullName>
    </submittedName>
</protein>
<dbReference type="NCBIfam" id="TIGR01733">
    <property type="entry name" value="AA-adenyl-dom"/>
    <property type="match status" value="1"/>
</dbReference>
<dbReference type="GO" id="GO:0043041">
    <property type="term" value="P:amino acid activation for nonribosomal peptide biosynthetic process"/>
    <property type="evidence" value="ECO:0007669"/>
    <property type="project" value="TreeGrafter"/>
</dbReference>
<reference evidence="2 3" key="1">
    <citation type="submission" date="2013-11" db="EMBL/GenBank/DDBJ databases">
        <title>Draft genome sequence and annotation of the entomopathogenic bacterium, Xenorhabdus cabanillasi strain JM26.</title>
        <authorList>
            <person name="Gualtieri M."/>
            <person name="Ogier J.C."/>
            <person name="Pages S."/>
            <person name="Givaudan A."/>
            <person name="Gaudriault S."/>
        </authorList>
    </citation>
    <scope>NUCLEOTIDE SEQUENCE [LARGE SCALE GENOMIC DNA]</scope>
    <source>
        <strain evidence="2 3">JM26</strain>
    </source>
</reference>
<dbReference type="Pfam" id="PF00501">
    <property type="entry name" value="AMP-binding"/>
    <property type="match status" value="1"/>
</dbReference>
<dbReference type="InterPro" id="IPR023213">
    <property type="entry name" value="CAT-like_dom_sf"/>
</dbReference>
<dbReference type="PANTHER" id="PTHR45527">
    <property type="entry name" value="NONRIBOSOMAL PEPTIDE SYNTHETASE"/>
    <property type="match status" value="1"/>
</dbReference>
<dbReference type="Gene3D" id="3.30.559.30">
    <property type="entry name" value="Nonribosomal peptide synthetase, condensation domain"/>
    <property type="match status" value="1"/>
</dbReference>
<dbReference type="InterPro" id="IPR042099">
    <property type="entry name" value="ANL_N_sf"/>
</dbReference>
<dbReference type="GO" id="GO:0003824">
    <property type="term" value="F:catalytic activity"/>
    <property type="evidence" value="ECO:0007669"/>
    <property type="project" value="InterPro"/>
</dbReference>
<dbReference type="Gene3D" id="3.40.50.12780">
    <property type="entry name" value="N-terminal domain of ligase-like"/>
    <property type="match status" value="1"/>
</dbReference>
<dbReference type="Pfam" id="PF00550">
    <property type="entry name" value="PP-binding"/>
    <property type="match status" value="1"/>
</dbReference>
<dbReference type="Gene3D" id="3.40.630.30">
    <property type="match status" value="1"/>
</dbReference>
<dbReference type="GO" id="GO:0031177">
    <property type="term" value="F:phosphopantetheine binding"/>
    <property type="evidence" value="ECO:0007669"/>
    <property type="project" value="TreeGrafter"/>
</dbReference>
<dbReference type="CDD" id="cd05930">
    <property type="entry name" value="A_NRPS"/>
    <property type="match status" value="1"/>
</dbReference>
<evidence type="ECO:0000313" key="3">
    <source>
        <dbReference type="Proteomes" id="UP000019197"/>
    </source>
</evidence>
<dbReference type="Gene3D" id="3.30.559.10">
    <property type="entry name" value="Chloramphenicol acetyltransferase-like domain"/>
    <property type="match status" value="1"/>
</dbReference>
<dbReference type="GO" id="GO:0044550">
    <property type="term" value="P:secondary metabolite biosynthetic process"/>
    <property type="evidence" value="ECO:0007669"/>
    <property type="project" value="TreeGrafter"/>
</dbReference>
<evidence type="ECO:0000259" key="1">
    <source>
        <dbReference type="PROSITE" id="PS50075"/>
    </source>
</evidence>
<dbReference type="SUPFAM" id="SSF56801">
    <property type="entry name" value="Acetyl-CoA synthetase-like"/>
    <property type="match status" value="1"/>
</dbReference>
<dbReference type="InterPro" id="IPR009081">
    <property type="entry name" value="PP-bd_ACP"/>
</dbReference>
<dbReference type="InterPro" id="IPR020845">
    <property type="entry name" value="AMP-binding_CS"/>
</dbReference>
<dbReference type="Gene3D" id="3.30.300.30">
    <property type="match status" value="2"/>
</dbReference>
<dbReference type="CDD" id="cd19531">
    <property type="entry name" value="LCL_NRPS-like"/>
    <property type="match status" value="1"/>
</dbReference>
<dbReference type="PROSITE" id="PS50075">
    <property type="entry name" value="CARRIER"/>
    <property type="match status" value="1"/>
</dbReference>
<dbReference type="InterPro" id="IPR036736">
    <property type="entry name" value="ACP-like_sf"/>
</dbReference>
<proteinExistence type="predicted"/>
<gene>
    <name evidence="2" type="ORF">XCR1_110007</name>
</gene>
<evidence type="ECO:0000313" key="2">
    <source>
        <dbReference type="EMBL" id="CDL79303.1"/>
    </source>
</evidence>
<dbReference type="GO" id="GO:0005737">
    <property type="term" value="C:cytoplasm"/>
    <property type="evidence" value="ECO:0007669"/>
    <property type="project" value="TreeGrafter"/>
</dbReference>
<dbReference type="Gene3D" id="1.10.1200.10">
    <property type="entry name" value="ACP-like"/>
    <property type="match status" value="1"/>
</dbReference>
<dbReference type="Pfam" id="PF00668">
    <property type="entry name" value="Condensation"/>
    <property type="match status" value="1"/>
</dbReference>
<comment type="caution">
    <text evidence="2">The sequence shown here is derived from an EMBL/GenBank/DDBJ whole genome shotgun (WGS) entry which is preliminary data.</text>
</comment>
<dbReference type="SUPFAM" id="SSF47336">
    <property type="entry name" value="ACP-like"/>
    <property type="match status" value="1"/>
</dbReference>
<dbReference type="PANTHER" id="PTHR45527:SF1">
    <property type="entry name" value="FATTY ACID SYNTHASE"/>
    <property type="match status" value="1"/>
</dbReference>
<dbReference type="EMBL" id="CBXE010000013">
    <property type="protein sequence ID" value="CDL79303.1"/>
    <property type="molecule type" value="Genomic_DNA"/>
</dbReference>
<dbReference type="InterPro" id="IPR001242">
    <property type="entry name" value="Condensation_dom"/>
</dbReference>
<dbReference type="OrthoDB" id="9766486at2"/>
<dbReference type="SUPFAM" id="SSF52777">
    <property type="entry name" value="CoA-dependent acyltransferases"/>
    <property type="match status" value="2"/>
</dbReference>
<dbReference type="RefSeq" id="WP_038259727.1">
    <property type="nucleotide sequence ID" value="NZ_CAWLVK010000013.1"/>
</dbReference>
<dbReference type="PROSITE" id="PS00455">
    <property type="entry name" value="AMP_BINDING"/>
    <property type="match status" value="1"/>
</dbReference>
<organism evidence="2 3">
    <name type="scientific">Xenorhabdus cabanillasii JM26</name>
    <dbReference type="NCBI Taxonomy" id="1427517"/>
    <lineage>
        <taxon>Bacteria</taxon>
        <taxon>Pseudomonadati</taxon>
        <taxon>Pseudomonadota</taxon>
        <taxon>Gammaproteobacteria</taxon>
        <taxon>Enterobacterales</taxon>
        <taxon>Morganellaceae</taxon>
        <taxon>Xenorhabdus</taxon>
    </lineage>
</organism>
<sequence>MEHQKSGSKLHDLAPRQIPEWYTYQLNPESAVYNISFNHFFLQRIQPAVFMQTWQILLDRHDIFRIRMAYVDGKPKQFLGERIVLRPETFFIDRTELDLVSVAEEQEKLARYFSLQPFDLDHENLFRLHLISYPEEEYQLIFTVHHIIWDETSTMNLIREFTALYTAKAEGIDAHLPALETTFLDYADQINKELASGQLKNDQAYWMSQFHQPPDSLELPTDRPRSALQTYNGDTVKIWLPRDMVREIKSFYIQQNSTLFILLLAVLDLYFYRISGQQDFVLGCPIAGRKSKDKLLLGCFAVPLPIRCRIWVGMSFMDLLKQVTEIVLGAIEHSHYPCVSIIEQLNHQKDLSRPKLFSVMAGVQNNKSEFITIPLGTGNLYTKDIYTAENHGARFDLAIGMDPVGSDIKFFCTYNSDLYDKESANRILDDVMTLFSQVITDPTRSLENYSLLSPSAALRVLVDFNNIDAPDDDEKATIVDWFDEQWQNNPEHIALIDIVDELSYGKLASQVMQLATALLAVGIVEQDRVGVLLEPRVSLVVSLLAIMRIGAIYVPLHEDWPSNRLEDVAEQVNFRAFITCRRLASLALPLSPHTLIVEDLDTVTLSEINNVPSRASPDGIAYLLFTSGTTGKPKGIPILHSSLINLIASTQDRYRLKETDRMLFWTACSFDASLLDLCWPLACGAQIVLWPYPEAKLPITAIEIIDRHYVTVFQTVPLMLDGLSEARLKMPAVDSRLRLIICGAAALSRSVRDRAISSFGCRLVNHYGPTEVTIDALCFDCSEPVHGSMVPIGRPLPNVQVFVLDCHDQPLPIGVTGQICIASPRLSPGYWQAPYLTEAAFFEKTFFPGGKSLRLYRTGDLGKFDKAGVLHYIGRKDNQVKVRGNRVELGDIESTLLLHPAVAKAVVQWQEQGNGGGRLNAFVELQDSVVNCFKVSDQIYYQSTVAQRPWLRNHMNLTHYETWPRYFEGSSVLKHFWEQLYVQFPSYQFCLLDVEDNVACVANGIPIYWDGEIASLPVGWDDGIELAFRQHIEGIEPNTILGLAGIVDSRYQGLGLSNKIVEGFRALARMHGLDQFLGPVRPVGMFNHSNMDVTSWSEARDGNGEPLDFWLRTHERLGGKTLGVAIHSQLVEGTLDEWCEWVGVPLNTQGPQLLPETLQEVIVDLESNHAHYYDPSIWVGHYGLKDAPNCAIEHYGLSELRDHLSEHLPAYMLPDELSILSVIPINENGKINIEHLLSINSSGTKSVIQAQNAVQRQLIGIWQDILQQNDIGLDCDFFLLGGQSLKVVEMLNRVEHVFECKIHVKDFYHQSTIYHLESLITSSLKAK</sequence>
<dbReference type="InterPro" id="IPR000873">
    <property type="entry name" value="AMP-dep_synth/lig_dom"/>
</dbReference>
<name>W1IN86_9GAMM</name>
<dbReference type="InterPro" id="IPR045851">
    <property type="entry name" value="AMP-bd_C_sf"/>
</dbReference>
<dbReference type="Proteomes" id="UP000019197">
    <property type="component" value="Unassembled WGS sequence"/>
</dbReference>
<accession>W1IN86</accession>
<feature type="domain" description="Carrier" evidence="1">
    <location>
        <begin position="1249"/>
        <end position="1324"/>
    </location>
</feature>
<dbReference type="InterPro" id="IPR010071">
    <property type="entry name" value="AA_adenyl_dom"/>
</dbReference>